<dbReference type="AlphaFoldDB" id="A0A1J4JCY7"/>
<keyword evidence="1" id="KW-0175">Coiled coil</keyword>
<proteinExistence type="predicted"/>
<gene>
    <name evidence="2" type="ORF">TRFO_36817</name>
</gene>
<evidence type="ECO:0000313" key="3">
    <source>
        <dbReference type="Proteomes" id="UP000179807"/>
    </source>
</evidence>
<dbReference type="EMBL" id="MLAK01001141">
    <property type="protein sequence ID" value="OHS97034.1"/>
    <property type="molecule type" value="Genomic_DNA"/>
</dbReference>
<dbReference type="Proteomes" id="UP000179807">
    <property type="component" value="Unassembled WGS sequence"/>
</dbReference>
<sequence length="192" mass="22819">MEYTFIKDISIPDNLPEEQRIKLEVFQKAMQLLEDEYVSIENKTNPYLLKSYQENAKEANKKRIEMNEMRETRLSSCEGVYEEEKKNLEKKFENANKSIFERIITSVARCDNHLMQELRLVSTSKRRRFEHMALDFPKYPQDSQIMQKVLHVMPRPLNMVLSEHEREHDLSIIKAEISSLEQDAIPDQIQVD</sequence>
<reference evidence="2" key="1">
    <citation type="submission" date="2016-10" db="EMBL/GenBank/DDBJ databases">
        <authorList>
            <person name="Benchimol M."/>
            <person name="Almeida L.G."/>
            <person name="Vasconcelos A.T."/>
            <person name="Perreira-Neves A."/>
            <person name="Rosa I.A."/>
            <person name="Tasca T."/>
            <person name="Bogo M.R."/>
            <person name="de Souza W."/>
        </authorList>
    </citation>
    <scope>NUCLEOTIDE SEQUENCE [LARGE SCALE GENOMIC DNA]</scope>
    <source>
        <strain evidence="2">K</strain>
    </source>
</reference>
<organism evidence="2 3">
    <name type="scientific">Tritrichomonas foetus</name>
    <dbReference type="NCBI Taxonomy" id="1144522"/>
    <lineage>
        <taxon>Eukaryota</taxon>
        <taxon>Metamonada</taxon>
        <taxon>Parabasalia</taxon>
        <taxon>Tritrichomonadida</taxon>
        <taxon>Tritrichomonadidae</taxon>
        <taxon>Tritrichomonas</taxon>
    </lineage>
</organism>
<evidence type="ECO:0000256" key="1">
    <source>
        <dbReference type="SAM" id="Coils"/>
    </source>
</evidence>
<comment type="caution">
    <text evidence="2">The sequence shown here is derived from an EMBL/GenBank/DDBJ whole genome shotgun (WGS) entry which is preliminary data.</text>
</comment>
<dbReference type="VEuPathDB" id="TrichDB:TRFO_36817"/>
<keyword evidence="3" id="KW-1185">Reference proteome</keyword>
<dbReference type="RefSeq" id="XP_068350171.1">
    <property type="nucleotide sequence ID" value="XM_068511059.1"/>
</dbReference>
<feature type="coiled-coil region" evidence="1">
    <location>
        <begin position="23"/>
        <end position="98"/>
    </location>
</feature>
<protein>
    <submittedName>
        <fullName evidence="2">Uncharacterized protein</fullName>
    </submittedName>
</protein>
<dbReference type="GeneID" id="94845763"/>
<accession>A0A1J4JCY7</accession>
<evidence type="ECO:0000313" key="2">
    <source>
        <dbReference type="EMBL" id="OHS97034.1"/>
    </source>
</evidence>
<name>A0A1J4JCY7_9EUKA</name>